<evidence type="ECO:0000313" key="4">
    <source>
        <dbReference type="Proteomes" id="UP001597357"/>
    </source>
</evidence>
<name>A0ABW5SBI5_9FLAO</name>
<evidence type="ECO:0000313" key="3">
    <source>
        <dbReference type="EMBL" id="MFD2696863.1"/>
    </source>
</evidence>
<accession>A0ABW5SBI5</accession>
<sequence>MLILFIALSKISYAQTFIERIDVDSGDFVQHSIAQLDGGDYVVAGTQSPGITAGTDVRLLRIDNTGSIVWSKNFDFGGIDSFVGSITIGEGNIIALTGYVGINNGPKDLLIATIDENGNLLAELTLNDPPRPTGQNYQLYGTDIVQKENGDFLVVGLGTSFTTTGSSKYGFILSADRNLNGLTAFTPQAYDGIFIPQTRNTFNKITKVPSNVSPNGQEMFLLTGTTTTASGNSQGLMRLIDANGVAAWTRSYSGQASHQNGGMAIYNPATGLFYVTYPWVEGQLETISVDFANGNIIDSYFIYAPDRENFISMLLNGMVLDRNTNSTSIAYSAFMFNSQFDSGIGRHMAFSIDYDNANAKVNWQQLYQSEFSTADLLNVNFDFIAQPINYGSSPTSVISNTYYTPKGGIINDNQNNLVFTGLQQNPVTNQLSLSLFRTTLSGEVQCDCLLPLTLDIDVISASTGNNFNQNFIPYVPSQIGASLISSPFKLQLSCTQTNYCRSASRVSFGIEQEQEQESIELYPNPVKNQLHIKAMVNTKVSLYDMQSKLIWQQTLNTNVKTINLSHLQQGIYFAKFVDASGEVFIKKVIKE</sequence>
<gene>
    <name evidence="3" type="ORF">ACFSQ0_02570</name>
</gene>
<dbReference type="RefSeq" id="WP_379043691.1">
    <property type="nucleotide sequence ID" value="NZ_JBHULZ010000011.1"/>
</dbReference>
<proteinExistence type="predicted"/>
<organism evidence="3 4">
    <name type="scientific">Mesonia sediminis</name>
    <dbReference type="NCBI Taxonomy" id="1703946"/>
    <lineage>
        <taxon>Bacteria</taxon>
        <taxon>Pseudomonadati</taxon>
        <taxon>Bacteroidota</taxon>
        <taxon>Flavobacteriia</taxon>
        <taxon>Flavobacteriales</taxon>
        <taxon>Flavobacteriaceae</taxon>
        <taxon>Mesonia</taxon>
    </lineage>
</organism>
<dbReference type="EMBL" id="JBHULZ010000011">
    <property type="protein sequence ID" value="MFD2696863.1"/>
    <property type="molecule type" value="Genomic_DNA"/>
</dbReference>
<keyword evidence="1" id="KW-0732">Signal</keyword>
<dbReference type="NCBIfam" id="TIGR04183">
    <property type="entry name" value="Por_Secre_tail"/>
    <property type="match status" value="1"/>
</dbReference>
<comment type="caution">
    <text evidence="3">The sequence shown here is derived from an EMBL/GenBank/DDBJ whole genome shotgun (WGS) entry which is preliminary data.</text>
</comment>
<reference evidence="4" key="1">
    <citation type="journal article" date="2019" name="Int. J. Syst. Evol. Microbiol.">
        <title>The Global Catalogue of Microorganisms (GCM) 10K type strain sequencing project: providing services to taxonomists for standard genome sequencing and annotation.</title>
        <authorList>
            <consortium name="The Broad Institute Genomics Platform"/>
            <consortium name="The Broad Institute Genome Sequencing Center for Infectious Disease"/>
            <person name="Wu L."/>
            <person name="Ma J."/>
        </authorList>
    </citation>
    <scope>NUCLEOTIDE SEQUENCE [LARGE SCALE GENOMIC DNA]</scope>
    <source>
        <strain evidence="4">KCTC 42255</strain>
    </source>
</reference>
<dbReference type="PANTHER" id="PTHR42754:SF1">
    <property type="entry name" value="LIPOPROTEIN"/>
    <property type="match status" value="1"/>
</dbReference>
<dbReference type="Pfam" id="PF18962">
    <property type="entry name" value="Por_Secre_tail"/>
    <property type="match status" value="1"/>
</dbReference>
<evidence type="ECO:0000259" key="2">
    <source>
        <dbReference type="Pfam" id="PF18962"/>
    </source>
</evidence>
<keyword evidence="4" id="KW-1185">Reference proteome</keyword>
<dbReference type="Proteomes" id="UP001597357">
    <property type="component" value="Unassembled WGS sequence"/>
</dbReference>
<dbReference type="PANTHER" id="PTHR42754">
    <property type="entry name" value="ENDOGLUCANASE"/>
    <property type="match status" value="1"/>
</dbReference>
<feature type="domain" description="Secretion system C-terminal sorting" evidence="2">
    <location>
        <begin position="521"/>
        <end position="589"/>
    </location>
</feature>
<evidence type="ECO:0000256" key="1">
    <source>
        <dbReference type="ARBA" id="ARBA00022729"/>
    </source>
</evidence>
<dbReference type="InterPro" id="IPR026444">
    <property type="entry name" value="Secre_tail"/>
</dbReference>
<protein>
    <submittedName>
        <fullName evidence="3">T9SS type A sorting domain-containing protein</fullName>
    </submittedName>
</protein>